<evidence type="ECO:0000256" key="2">
    <source>
        <dbReference type="SAM" id="Phobius"/>
    </source>
</evidence>
<keyword evidence="2" id="KW-0472">Membrane</keyword>
<feature type="transmembrane region" description="Helical" evidence="2">
    <location>
        <begin position="220"/>
        <end position="240"/>
    </location>
</feature>
<dbReference type="PANTHER" id="PTHR20992">
    <property type="entry name" value="AT15442P-RELATED"/>
    <property type="match status" value="1"/>
</dbReference>
<accession>F0WX61</accession>
<feature type="transmembrane region" description="Helical" evidence="2">
    <location>
        <begin position="179"/>
        <end position="200"/>
    </location>
</feature>
<feature type="transmembrane region" description="Helical" evidence="2">
    <location>
        <begin position="124"/>
        <end position="141"/>
    </location>
</feature>
<feature type="transmembrane region" description="Helical" evidence="2">
    <location>
        <begin position="252"/>
        <end position="279"/>
    </location>
</feature>
<dbReference type="Pfam" id="PF04087">
    <property type="entry name" value="DUF389"/>
    <property type="match status" value="1"/>
</dbReference>
<evidence type="ECO:0000313" key="3">
    <source>
        <dbReference type="EMBL" id="CCA26052.1"/>
    </source>
</evidence>
<dbReference type="AlphaFoldDB" id="F0WX61"/>
<dbReference type="InterPro" id="IPR005240">
    <property type="entry name" value="DUF389"/>
</dbReference>
<proteinExistence type="predicted"/>
<reference evidence="3" key="1">
    <citation type="journal article" date="2011" name="PLoS Biol.">
        <title>Gene gain and loss during evolution of obligate parasitism in the white rust pathogen of Arabidopsis thaliana.</title>
        <authorList>
            <person name="Kemen E."/>
            <person name="Gardiner A."/>
            <person name="Schultz-Larsen T."/>
            <person name="Kemen A.C."/>
            <person name="Balmuth A.L."/>
            <person name="Robert-Seilaniantz A."/>
            <person name="Bailey K."/>
            <person name="Holub E."/>
            <person name="Studholme D.J."/>
            <person name="Maclean D."/>
            <person name="Jones J.D."/>
        </authorList>
    </citation>
    <scope>NUCLEOTIDE SEQUENCE</scope>
</reference>
<gene>
    <name evidence="3" type="primary">AlNc14C343G10820</name>
    <name evidence="3" type="ORF">ALNC14_121960</name>
</gene>
<reference evidence="3" key="2">
    <citation type="submission" date="2011-02" db="EMBL/GenBank/DDBJ databases">
        <authorList>
            <person name="MacLean D."/>
        </authorList>
    </citation>
    <scope>NUCLEOTIDE SEQUENCE</scope>
</reference>
<keyword evidence="2" id="KW-0812">Transmembrane</keyword>
<sequence>MKLFQVTVPNEFHSKVVSMLQDVLKLDNVTSIEARTSSIVTFRVEDEEMQSILNQLQKSGVGVQFGFCDVMSLTPGTTLSRKSTRAQKKNVGRILERSADVGTAVPVAEMYAYIESRSTLSRDSVGMLLISSAIAGIGLAGDSGTYVVASMLLSPLMGPIIGCAFGFAIRDRNLFMNGLVNEIFALVLTLLLGILIGALLSPYAAALNWPTNEMRSRGQAIGLLFGAAVAALSGTGAALAESNANISSVVGIAIAAALLPPTVNCGICLSYVFIGQYFVSDDAIGDEQKLIFFEISVGSAMLVWINIILIYFSAVMVFKIKNVGKFQLIRRIDEDTWKNLPPVEKTFDMKNKGQQLKSVPDLNAPAQSIRHIQPSTDRRDLSSRSNLQDSVSDESYLPTSPLRRRAHKGKQYAPVEHRIVQNSTRSVTSI</sequence>
<feature type="transmembrane region" description="Helical" evidence="2">
    <location>
        <begin position="147"/>
        <end position="167"/>
    </location>
</feature>
<evidence type="ECO:0000256" key="1">
    <source>
        <dbReference type="SAM" id="MobiDB-lite"/>
    </source>
</evidence>
<feature type="region of interest" description="Disordered" evidence="1">
    <location>
        <begin position="374"/>
        <end position="414"/>
    </location>
</feature>
<organism evidence="3">
    <name type="scientific">Albugo laibachii Nc14</name>
    <dbReference type="NCBI Taxonomy" id="890382"/>
    <lineage>
        <taxon>Eukaryota</taxon>
        <taxon>Sar</taxon>
        <taxon>Stramenopiles</taxon>
        <taxon>Oomycota</taxon>
        <taxon>Peronosporomycetes</taxon>
        <taxon>Albuginales</taxon>
        <taxon>Albuginaceae</taxon>
        <taxon>Albugo</taxon>
    </lineage>
</organism>
<feature type="transmembrane region" description="Helical" evidence="2">
    <location>
        <begin position="291"/>
        <end position="318"/>
    </location>
</feature>
<dbReference type="PANTHER" id="PTHR20992:SF9">
    <property type="entry name" value="AT15442P-RELATED"/>
    <property type="match status" value="1"/>
</dbReference>
<protein>
    <submittedName>
        <fullName evidence="3">Uncharacterized protein AlNc14C343G10820</fullName>
    </submittedName>
</protein>
<name>F0WX61_9STRA</name>
<dbReference type="EMBL" id="FR824388">
    <property type="protein sequence ID" value="CCA26052.1"/>
    <property type="molecule type" value="Genomic_DNA"/>
</dbReference>
<keyword evidence="2" id="KW-1133">Transmembrane helix</keyword>
<dbReference type="HOGENOM" id="CLU_053784_0_0_1"/>